<feature type="domain" description="Type I restriction modification DNA specificity" evidence="4">
    <location>
        <begin position="235"/>
        <end position="374"/>
    </location>
</feature>
<dbReference type="CDD" id="cd17261">
    <property type="entry name" value="RMtype1_S_EcoKI-TRD2-CR2_like"/>
    <property type="match status" value="1"/>
</dbReference>
<evidence type="ECO:0000256" key="3">
    <source>
        <dbReference type="ARBA" id="ARBA00023125"/>
    </source>
</evidence>
<sequence>MTDLPAGWRMLTPHEIAGESRQALIIGPFGSNLKKVDYRPEGIPLVFVRDIRSGDFSNPRTFVSPDKAEELKAHQAFPGDVLITKMGTPPGDTAVYNGSGPAVITADCIRLRPAFGFDTSYIAYAMLSPDVRAQILAITSGVAHQKVSLDRFRHRVRLPVPPLPEQKRIVAVLEDYLSRLDAGVDYLTSAAQRLSVIGDAMFASAGELVGLEPVRLDSLIAEKLSNGRSVPTADSGFPVLRLTAMKNGRIDLKECKIGRWTAEEASPFLVARNDVLVARGNGSLRLVGRAAMVVDEPDAVAFPDTMIRIRPDCTKMLPEYLSLAWNSRVVRRQIESIARTTAGIYKVSQKDLQKILVPTPDLPAQQAILQRMGEHNAAVQRLSRQVEWARARAGSLRRAVFAATLSGRLTGAPDAEQAEEIAVGIVEAEAPEGVLV</sequence>
<keyword evidence="5" id="KW-0540">Nuclease</keyword>
<evidence type="ECO:0000259" key="4">
    <source>
        <dbReference type="Pfam" id="PF01420"/>
    </source>
</evidence>
<dbReference type="PANTHER" id="PTHR30408">
    <property type="entry name" value="TYPE-1 RESTRICTION ENZYME ECOKI SPECIFICITY PROTEIN"/>
    <property type="match status" value="1"/>
</dbReference>
<keyword evidence="5" id="KW-0614">Plasmid</keyword>
<dbReference type="EC" id="3.1.21.-" evidence="5"/>
<dbReference type="SUPFAM" id="SSF116734">
    <property type="entry name" value="DNA methylase specificity domain"/>
    <property type="match status" value="2"/>
</dbReference>
<proteinExistence type="inferred from homology"/>
<evidence type="ECO:0000256" key="1">
    <source>
        <dbReference type="ARBA" id="ARBA00010923"/>
    </source>
</evidence>
<evidence type="ECO:0000256" key="2">
    <source>
        <dbReference type="ARBA" id="ARBA00022747"/>
    </source>
</evidence>
<protein>
    <submittedName>
        <fullName evidence="5">Restriction endonuclease subunit S</fullName>
        <ecNumber evidence="5">3.1.21.-</ecNumber>
    </submittedName>
</protein>
<dbReference type="InterPro" id="IPR052021">
    <property type="entry name" value="Type-I_RS_S_subunit"/>
</dbReference>
<keyword evidence="2" id="KW-0680">Restriction system</keyword>
<evidence type="ECO:0000313" key="5">
    <source>
        <dbReference type="EMBL" id="WLQ62031.1"/>
    </source>
</evidence>
<dbReference type="RefSeq" id="WP_306106385.1">
    <property type="nucleotide sequence ID" value="NZ_CP120989.1"/>
</dbReference>
<dbReference type="InterPro" id="IPR044946">
    <property type="entry name" value="Restrct_endonuc_typeI_TRD_sf"/>
</dbReference>
<accession>A0ABY9J2R8</accession>
<feature type="domain" description="Type I restriction modification DNA specificity" evidence="4">
    <location>
        <begin position="73"/>
        <end position="178"/>
    </location>
</feature>
<dbReference type="EMBL" id="CP120989">
    <property type="protein sequence ID" value="WLQ62031.1"/>
    <property type="molecule type" value="Genomic_DNA"/>
</dbReference>
<organism evidence="5 6">
    <name type="scientific">Streptomyces poriferorum</name>
    <dbReference type="NCBI Taxonomy" id="2798799"/>
    <lineage>
        <taxon>Bacteria</taxon>
        <taxon>Bacillati</taxon>
        <taxon>Actinomycetota</taxon>
        <taxon>Actinomycetes</taxon>
        <taxon>Kitasatosporales</taxon>
        <taxon>Streptomycetaceae</taxon>
        <taxon>Streptomyces</taxon>
    </lineage>
</organism>
<reference evidence="5 6" key="1">
    <citation type="submission" date="2023-03" db="EMBL/GenBank/DDBJ databases">
        <title>Isolation and description of six Streptomyces strains from soil environments, able to metabolize different microbial glucans.</title>
        <authorList>
            <person name="Widen T."/>
            <person name="Larsbrink J."/>
        </authorList>
    </citation>
    <scope>NUCLEOTIDE SEQUENCE [LARGE SCALE GENOMIC DNA]</scope>
    <source>
        <strain evidence="5 6">Alt2</strain>
        <plasmid evidence="5 6">unnamed1</plasmid>
    </source>
</reference>
<dbReference type="InterPro" id="IPR000055">
    <property type="entry name" value="Restrct_endonuc_typeI_TRD"/>
</dbReference>
<geneLocation type="plasmid" evidence="5 6">
    <name>unnamed1</name>
</geneLocation>
<keyword evidence="3" id="KW-0238">DNA-binding</keyword>
<dbReference type="Pfam" id="PF01420">
    <property type="entry name" value="Methylase_S"/>
    <property type="match status" value="2"/>
</dbReference>
<name>A0ABY9J2R8_9ACTN</name>
<dbReference type="GO" id="GO:0016787">
    <property type="term" value="F:hydrolase activity"/>
    <property type="evidence" value="ECO:0007669"/>
    <property type="project" value="UniProtKB-KW"/>
</dbReference>
<keyword evidence="5" id="KW-0378">Hydrolase</keyword>
<dbReference type="GO" id="GO:0004519">
    <property type="term" value="F:endonuclease activity"/>
    <property type="evidence" value="ECO:0007669"/>
    <property type="project" value="UniProtKB-KW"/>
</dbReference>
<dbReference type="PANTHER" id="PTHR30408:SF12">
    <property type="entry name" value="TYPE I RESTRICTION ENZYME MJAVIII SPECIFICITY SUBUNIT"/>
    <property type="match status" value="1"/>
</dbReference>
<dbReference type="Gene3D" id="3.90.220.20">
    <property type="entry name" value="DNA methylase specificity domains"/>
    <property type="match status" value="2"/>
</dbReference>
<keyword evidence="5" id="KW-0255">Endonuclease</keyword>
<gene>
    <name evidence="5" type="ORF">P8A19_41905</name>
</gene>
<comment type="similarity">
    <text evidence="1">Belongs to the type-I restriction system S methylase family.</text>
</comment>
<dbReference type="Proteomes" id="UP001235744">
    <property type="component" value="Plasmid unnamed1"/>
</dbReference>
<evidence type="ECO:0000313" key="6">
    <source>
        <dbReference type="Proteomes" id="UP001235744"/>
    </source>
</evidence>
<keyword evidence="6" id="KW-1185">Reference proteome</keyword>